<accession>A0A0N1KST0</accession>
<organism evidence="6 7">
    <name type="scientific">Chryseobacterium indologenes</name>
    <name type="common">Flavobacterium indologenes</name>
    <dbReference type="NCBI Taxonomy" id="253"/>
    <lineage>
        <taxon>Bacteria</taxon>
        <taxon>Pseudomonadati</taxon>
        <taxon>Bacteroidota</taxon>
        <taxon>Flavobacteriia</taxon>
        <taxon>Flavobacteriales</taxon>
        <taxon>Weeksellaceae</taxon>
        <taxon>Chryseobacterium group</taxon>
        <taxon>Chryseobacterium</taxon>
    </lineage>
</organism>
<dbReference type="Pfam" id="PF08239">
    <property type="entry name" value="SH3_3"/>
    <property type="match status" value="1"/>
</dbReference>
<dbReference type="Gene3D" id="3.40.80.10">
    <property type="entry name" value="Peptidoglycan recognition protein-like"/>
    <property type="match status" value="1"/>
</dbReference>
<evidence type="ECO:0000313" key="6">
    <source>
        <dbReference type="EMBL" id="KPE50377.1"/>
    </source>
</evidence>
<comment type="caution">
    <text evidence="6">The sequence shown here is derived from an EMBL/GenBank/DDBJ whole genome shotgun (WGS) entry which is preliminary data.</text>
</comment>
<evidence type="ECO:0000259" key="5">
    <source>
        <dbReference type="SMART" id="SM00644"/>
    </source>
</evidence>
<gene>
    <name evidence="6" type="ORF">AOB46_15210</name>
</gene>
<dbReference type="GO" id="GO:0009253">
    <property type="term" value="P:peptidoglycan catabolic process"/>
    <property type="evidence" value="ECO:0007669"/>
    <property type="project" value="InterPro"/>
</dbReference>
<dbReference type="CDD" id="cd06583">
    <property type="entry name" value="PGRP"/>
    <property type="match status" value="1"/>
</dbReference>
<evidence type="ECO:0000256" key="2">
    <source>
        <dbReference type="ARBA" id="ARBA00011901"/>
    </source>
</evidence>
<evidence type="ECO:0000313" key="7">
    <source>
        <dbReference type="Proteomes" id="UP000037953"/>
    </source>
</evidence>
<proteinExistence type="predicted"/>
<dbReference type="Pfam" id="PF01510">
    <property type="entry name" value="Amidase_2"/>
    <property type="match status" value="1"/>
</dbReference>
<dbReference type="EC" id="3.5.1.28" evidence="2"/>
<dbReference type="GO" id="GO:0009254">
    <property type="term" value="P:peptidoglycan turnover"/>
    <property type="evidence" value="ECO:0007669"/>
    <property type="project" value="TreeGrafter"/>
</dbReference>
<keyword evidence="4" id="KW-0961">Cell wall biogenesis/degradation</keyword>
<evidence type="ECO:0000256" key="3">
    <source>
        <dbReference type="ARBA" id="ARBA00022801"/>
    </source>
</evidence>
<evidence type="ECO:0000256" key="1">
    <source>
        <dbReference type="ARBA" id="ARBA00001561"/>
    </source>
</evidence>
<dbReference type="PANTHER" id="PTHR30417">
    <property type="entry name" value="N-ACETYLMURAMOYL-L-ALANINE AMIDASE AMID"/>
    <property type="match status" value="1"/>
</dbReference>
<dbReference type="GO" id="GO:0008745">
    <property type="term" value="F:N-acetylmuramoyl-L-alanine amidase activity"/>
    <property type="evidence" value="ECO:0007669"/>
    <property type="project" value="UniProtKB-EC"/>
</dbReference>
<sequence length="274" mass="31339">MKVLKDKLSKTVSGESLSFADTPNKGGNIVPEYIIIHFTAGRGADSSVSWFKDPAAKASAHLVIDREGKITQMVDFNRKAWHAGKSRWADRSGFNDFSIGIELDNPGRLTNVNDRFYAWFEKEYPKEFVVRAKHKHEENASYWHSFTEKQIDSCFRVCKLLMETYHIKDILGHDDIAPFRKNDPGPAFPMESFRAKLLGREDDTADIYQVTADQVNIRKGAGTEFDSMMKLKKGTQVEFIKSKLGWFYVYVLLKPVNGEEPLYGWINSDLLKKV</sequence>
<name>A0A0N1KST0_CHRID</name>
<dbReference type="SUPFAM" id="SSF55846">
    <property type="entry name" value="N-acetylmuramoyl-L-alanine amidase-like"/>
    <property type="match status" value="1"/>
</dbReference>
<dbReference type="InterPro" id="IPR002502">
    <property type="entry name" value="Amidase_domain"/>
</dbReference>
<dbReference type="EMBL" id="LJOD01000010">
    <property type="protein sequence ID" value="KPE50377.1"/>
    <property type="molecule type" value="Genomic_DNA"/>
</dbReference>
<dbReference type="AlphaFoldDB" id="A0A0N1KST0"/>
<dbReference type="OrthoDB" id="9794842at2"/>
<dbReference type="PANTHER" id="PTHR30417:SF1">
    <property type="entry name" value="N-ACETYLMURAMOYL-L-ALANINE AMIDASE AMID"/>
    <property type="match status" value="1"/>
</dbReference>
<dbReference type="InterPro" id="IPR051206">
    <property type="entry name" value="NAMLAA_amidase_2"/>
</dbReference>
<dbReference type="Proteomes" id="UP000037953">
    <property type="component" value="Unassembled WGS sequence"/>
</dbReference>
<dbReference type="GO" id="GO:0071555">
    <property type="term" value="P:cell wall organization"/>
    <property type="evidence" value="ECO:0007669"/>
    <property type="project" value="UniProtKB-KW"/>
</dbReference>
<keyword evidence="3" id="KW-0378">Hydrolase</keyword>
<protein>
    <recommendedName>
        <fullName evidence="2">N-acetylmuramoyl-L-alanine amidase</fullName>
        <ecNumber evidence="2">3.5.1.28</ecNumber>
    </recommendedName>
</protein>
<dbReference type="InterPro" id="IPR003646">
    <property type="entry name" value="SH3-like_bac-type"/>
</dbReference>
<evidence type="ECO:0000256" key="4">
    <source>
        <dbReference type="ARBA" id="ARBA00023316"/>
    </source>
</evidence>
<dbReference type="PATRIC" id="fig|253.9.peg.975"/>
<dbReference type="InterPro" id="IPR036505">
    <property type="entry name" value="Amidase/PGRP_sf"/>
</dbReference>
<dbReference type="RefSeq" id="WP_062700857.1">
    <property type="nucleotide sequence ID" value="NZ_LJOD01000010.1"/>
</dbReference>
<comment type="catalytic activity">
    <reaction evidence="1">
        <text>Hydrolyzes the link between N-acetylmuramoyl residues and L-amino acid residues in certain cell-wall glycopeptides.</text>
        <dbReference type="EC" id="3.5.1.28"/>
    </reaction>
</comment>
<dbReference type="SMART" id="SM00644">
    <property type="entry name" value="Ami_2"/>
    <property type="match status" value="1"/>
</dbReference>
<reference evidence="6 7" key="1">
    <citation type="journal article" date="2015" name="Genom Data">
        <title>Draft genome sequence of a multidrug-resistant Chryseobacterium indologenes isolate from Malaysia.</title>
        <authorList>
            <person name="Yu C.Y."/>
            <person name="Ang G.Y."/>
            <person name="Cheng H.J."/>
            <person name="Cheong Y.M."/>
            <person name="Yin W.F."/>
            <person name="Chan K.G."/>
        </authorList>
    </citation>
    <scope>NUCLEOTIDE SEQUENCE [LARGE SCALE GENOMIC DNA]</scope>
    <source>
        <strain evidence="6 7">CI_885</strain>
    </source>
</reference>
<reference evidence="7" key="2">
    <citation type="submission" date="2015-09" db="EMBL/GenBank/DDBJ databases">
        <title>Draft genome sequence of a multidrug-resistant Chryseobacterium indologenes isolate from Malaysia.</title>
        <authorList>
            <person name="Yu C.Y."/>
            <person name="Ang G.Y."/>
            <person name="Chan K.-G."/>
        </authorList>
    </citation>
    <scope>NUCLEOTIDE SEQUENCE [LARGE SCALE GENOMIC DNA]</scope>
    <source>
        <strain evidence="7">CI_885</strain>
    </source>
</reference>
<dbReference type="Gene3D" id="2.30.30.40">
    <property type="entry name" value="SH3 Domains"/>
    <property type="match status" value="1"/>
</dbReference>
<feature type="domain" description="N-acetylmuramoyl-L-alanine amidase" evidence="5">
    <location>
        <begin position="17"/>
        <end position="185"/>
    </location>
</feature>